<evidence type="ECO:0000256" key="4">
    <source>
        <dbReference type="ARBA" id="ARBA00010763"/>
    </source>
</evidence>
<dbReference type="EMBL" id="SOQX01000008">
    <property type="protein sequence ID" value="TDX99287.1"/>
    <property type="molecule type" value="Genomic_DNA"/>
</dbReference>
<dbReference type="Proteomes" id="UP000294914">
    <property type="component" value="Unassembled WGS sequence"/>
</dbReference>
<evidence type="ECO:0000256" key="3">
    <source>
        <dbReference type="ARBA" id="ARBA00005046"/>
    </source>
</evidence>
<keyword evidence="9 13" id="KW-0479">Metal-binding</keyword>
<dbReference type="Pfam" id="PF03454">
    <property type="entry name" value="MoeA_C"/>
    <property type="match status" value="1"/>
</dbReference>
<keyword evidence="16" id="KW-1185">Reference proteome</keyword>
<gene>
    <name evidence="15" type="ORF">EDC23_2497</name>
</gene>
<dbReference type="SMART" id="SM00852">
    <property type="entry name" value="MoCF_biosynth"/>
    <property type="match status" value="1"/>
</dbReference>
<dbReference type="InterPro" id="IPR036425">
    <property type="entry name" value="MoaB/Mog-like_dom_sf"/>
</dbReference>
<keyword evidence="8 13" id="KW-0808">Transferase</keyword>
<dbReference type="PANTHER" id="PTHR10192:SF5">
    <property type="entry name" value="GEPHYRIN"/>
    <property type="match status" value="1"/>
</dbReference>
<evidence type="ECO:0000313" key="15">
    <source>
        <dbReference type="EMBL" id="TDX99287.1"/>
    </source>
</evidence>
<dbReference type="EC" id="2.10.1.1" evidence="5 13"/>
<comment type="pathway">
    <text evidence="3 13">Cofactor biosynthesis; molybdopterin biosynthesis.</text>
</comment>
<evidence type="ECO:0000256" key="8">
    <source>
        <dbReference type="ARBA" id="ARBA00022679"/>
    </source>
</evidence>
<evidence type="ECO:0000256" key="1">
    <source>
        <dbReference type="ARBA" id="ARBA00001946"/>
    </source>
</evidence>
<dbReference type="InterPro" id="IPR001453">
    <property type="entry name" value="MoaB/Mog_dom"/>
</dbReference>
<accession>A0A4R8IGG6</accession>
<dbReference type="Gene3D" id="3.40.980.10">
    <property type="entry name" value="MoaB/Mog-like domain"/>
    <property type="match status" value="1"/>
</dbReference>
<comment type="function">
    <text evidence="2 13">Catalyzes the insertion of molybdate into adenylated molybdopterin with the concomitant release of AMP.</text>
</comment>
<dbReference type="Pfam" id="PF03453">
    <property type="entry name" value="MoeA_N"/>
    <property type="match status" value="1"/>
</dbReference>
<dbReference type="GO" id="GO:0005829">
    <property type="term" value="C:cytosol"/>
    <property type="evidence" value="ECO:0007669"/>
    <property type="project" value="TreeGrafter"/>
</dbReference>
<dbReference type="FunFam" id="2.40.340.10:FF:000003">
    <property type="entry name" value="Molybdopterin molybdenumtransferase"/>
    <property type="match status" value="1"/>
</dbReference>
<dbReference type="InterPro" id="IPR038987">
    <property type="entry name" value="MoeA-like"/>
</dbReference>
<dbReference type="RefSeq" id="WP_134085021.1">
    <property type="nucleotide sequence ID" value="NZ_SOQX01000008.1"/>
</dbReference>
<comment type="similarity">
    <text evidence="4 13">Belongs to the MoeA family.</text>
</comment>
<keyword evidence="11 13" id="KW-0501">Molybdenum cofactor biosynthesis</keyword>
<evidence type="ECO:0000259" key="14">
    <source>
        <dbReference type="SMART" id="SM00852"/>
    </source>
</evidence>
<name>A0A4R8IGG6_9GAMM</name>
<dbReference type="GO" id="GO:0046872">
    <property type="term" value="F:metal ion binding"/>
    <property type="evidence" value="ECO:0007669"/>
    <property type="project" value="UniProtKB-UniRule"/>
</dbReference>
<evidence type="ECO:0000256" key="5">
    <source>
        <dbReference type="ARBA" id="ARBA00013269"/>
    </source>
</evidence>
<dbReference type="AlphaFoldDB" id="A0A4R8IGG6"/>
<evidence type="ECO:0000256" key="2">
    <source>
        <dbReference type="ARBA" id="ARBA00002901"/>
    </source>
</evidence>
<evidence type="ECO:0000256" key="6">
    <source>
        <dbReference type="ARBA" id="ARBA00021108"/>
    </source>
</evidence>
<evidence type="ECO:0000256" key="12">
    <source>
        <dbReference type="ARBA" id="ARBA00047317"/>
    </source>
</evidence>
<protein>
    <recommendedName>
        <fullName evidence="6 13">Molybdopterin molybdenumtransferase</fullName>
        <ecNumber evidence="5 13">2.10.1.1</ecNumber>
    </recommendedName>
</protein>
<dbReference type="Gene3D" id="2.40.340.10">
    <property type="entry name" value="MoeA, C-terminal, domain IV"/>
    <property type="match status" value="1"/>
</dbReference>
<dbReference type="InterPro" id="IPR005111">
    <property type="entry name" value="MoeA_C_domain_IV"/>
</dbReference>
<evidence type="ECO:0000256" key="11">
    <source>
        <dbReference type="ARBA" id="ARBA00023150"/>
    </source>
</evidence>
<dbReference type="GO" id="GO:0061599">
    <property type="term" value="F:molybdopterin molybdotransferase activity"/>
    <property type="evidence" value="ECO:0007669"/>
    <property type="project" value="UniProtKB-UniRule"/>
</dbReference>
<dbReference type="InterPro" id="IPR036135">
    <property type="entry name" value="MoeA_linker/N_sf"/>
</dbReference>
<dbReference type="NCBIfam" id="TIGR00177">
    <property type="entry name" value="molyb_syn"/>
    <property type="match status" value="1"/>
</dbReference>
<reference evidence="15 16" key="1">
    <citation type="submission" date="2019-03" db="EMBL/GenBank/DDBJ databases">
        <title>Genomic Encyclopedia of Type Strains, Phase IV (KMG-IV): sequencing the most valuable type-strain genomes for metagenomic binning, comparative biology and taxonomic classification.</title>
        <authorList>
            <person name="Goeker M."/>
        </authorList>
    </citation>
    <scope>NUCLEOTIDE SEQUENCE [LARGE SCALE GENOMIC DNA]</scope>
    <source>
        <strain evidence="15 16">DSM 16326</strain>
    </source>
</reference>
<feature type="domain" description="MoaB/Mog" evidence="14">
    <location>
        <begin position="189"/>
        <end position="326"/>
    </location>
</feature>
<dbReference type="UniPathway" id="UPA00344"/>
<organism evidence="15 16">
    <name type="scientific">Thiohalophilus thiocyanatoxydans</name>
    <dbReference type="NCBI Taxonomy" id="381308"/>
    <lineage>
        <taxon>Bacteria</taxon>
        <taxon>Pseudomonadati</taxon>
        <taxon>Pseudomonadota</taxon>
        <taxon>Gammaproteobacteria</taxon>
        <taxon>Thiohalomonadales</taxon>
        <taxon>Thiohalophilaceae</taxon>
        <taxon>Thiohalophilus</taxon>
    </lineage>
</organism>
<evidence type="ECO:0000256" key="7">
    <source>
        <dbReference type="ARBA" id="ARBA00022505"/>
    </source>
</evidence>
<sequence>MSAKPSCDEFDPNNLRVDQALEQIQHSITPVQETLTLPLMQAHNHILAEAIRSPLNVPPYKNSAMDGYALRGADLGDNEITLDLIGTAFAGNPFDGEVQGGQCVRIMTGAKLPDGADTVIMQEHASVDSERITFGSGHTPGQNVRHAGEDIAVEDVVLQKGQRLQAAEIGLLASLGVPEVTVARKLKVAFFSTGDELRPVGEVLEEGQIYDSNRYTLYGMLKELDVEILDLGVIRDVPEAIEAAFEQAADQADAVITSGGVSVGEADYVKTTLDKLGEVSFWKIAMKPGKPLAFGRVKNAWFFGLPGNPVSVMATFYQFALPALRQLMGETAGPPLTFQVPCSERLKKRPGRTDFQRGILQRDEQGNLTVSAAGMQASHILSGMSRANCFIILPLEADNIEPGSLVEVQPFRGLM</sequence>
<dbReference type="InterPro" id="IPR036688">
    <property type="entry name" value="MoeA_C_domain_IV_sf"/>
</dbReference>
<dbReference type="PANTHER" id="PTHR10192">
    <property type="entry name" value="MOLYBDOPTERIN BIOSYNTHESIS PROTEIN"/>
    <property type="match status" value="1"/>
</dbReference>
<dbReference type="FunFam" id="3.40.980.10:FF:000004">
    <property type="entry name" value="Molybdopterin molybdenumtransferase"/>
    <property type="match status" value="1"/>
</dbReference>
<keyword evidence="7 13" id="KW-0500">Molybdenum</keyword>
<evidence type="ECO:0000313" key="16">
    <source>
        <dbReference type="Proteomes" id="UP000294914"/>
    </source>
</evidence>
<dbReference type="GO" id="GO:0006777">
    <property type="term" value="P:Mo-molybdopterin cofactor biosynthetic process"/>
    <property type="evidence" value="ECO:0007669"/>
    <property type="project" value="UniProtKB-UniRule"/>
</dbReference>
<dbReference type="FunFam" id="2.170.190.11:FF:000001">
    <property type="entry name" value="Molybdopterin molybdenumtransferase"/>
    <property type="match status" value="1"/>
</dbReference>
<dbReference type="Gene3D" id="2.170.190.11">
    <property type="entry name" value="Molybdopterin biosynthesis moea protein, domain 3"/>
    <property type="match status" value="1"/>
</dbReference>
<comment type="caution">
    <text evidence="15">The sequence shown here is derived from an EMBL/GenBank/DDBJ whole genome shotgun (WGS) entry which is preliminary data.</text>
</comment>
<dbReference type="Pfam" id="PF00994">
    <property type="entry name" value="MoCF_biosynth"/>
    <property type="match status" value="1"/>
</dbReference>
<dbReference type="SUPFAM" id="SSF63867">
    <property type="entry name" value="MoeA C-terminal domain-like"/>
    <property type="match status" value="1"/>
</dbReference>
<dbReference type="SUPFAM" id="SSF53218">
    <property type="entry name" value="Molybdenum cofactor biosynthesis proteins"/>
    <property type="match status" value="1"/>
</dbReference>
<proteinExistence type="inferred from homology"/>
<dbReference type="PROSITE" id="PS01079">
    <property type="entry name" value="MOCF_BIOSYNTHESIS_2"/>
    <property type="match status" value="1"/>
</dbReference>
<dbReference type="CDD" id="cd00887">
    <property type="entry name" value="MoeA"/>
    <property type="match status" value="1"/>
</dbReference>
<evidence type="ECO:0000256" key="10">
    <source>
        <dbReference type="ARBA" id="ARBA00022842"/>
    </source>
</evidence>
<dbReference type="NCBIfam" id="NF045515">
    <property type="entry name" value="Glp_gephyrin"/>
    <property type="match status" value="1"/>
</dbReference>
<dbReference type="SUPFAM" id="SSF63882">
    <property type="entry name" value="MoeA N-terminal region -like"/>
    <property type="match status" value="1"/>
</dbReference>
<dbReference type="InterPro" id="IPR008284">
    <property type="entry name" value="MoCF_biosynth_CS"/>
</dbReference>
<dbReference type="InterPro" id="IPR005110">
    <property type="entry name" value="MoeA_linker/N"/>
</dbReference>
<evidence type="ECO:0000256" key="13">
    <source>
        <dbReference type="RuleBase" id="RU365090"/>
    </source>
</evidence>
<keyword evidence="10 13" id="KW-0460">Magnesium</keyword>
<comment type="cofactor">
    <cofactor evidence="1 13">
        <name>Mg(2+)</name>
        <dbReference type="ChEBI" id="CHEBI:18420"/>
    </cofactor>
</comment>
<dbReference type="Gene3D" id="3.90.105.10">
    <property type="entry name" value="Molybdopterin biosynthesis moea protein, domain 2"/>
    <property type="match status" value="1"/>
</dbReference>
<comment type="catalytic activity">
    <reaction evidence="12">
        <text>adenylyl-molybdopterin + molybdate = Mo-molybdopterin + AMP + H(+)</text>
        <dbReference type="Rhea" id="RHEA:35047"/>
        <dbReference type="ChEBI" id="CHEBI:15378"/>
        <dbReference type="ChEBI" id="CHEBI:36264"/>
        <dbReference type="ChEBI" id="CHEBI:62727"/>
        <dbReference type="ChEBI" id="CHEBI:71302"/>
        <dbReference type="ChEBI" id="CHEBI:456215"/>
        <dbReference type="EC" id="2.10.1.1"/>
    </reaction>
</comment>
<dbReference type="OrthoDB" id="9804758at2"/>
<evidence type="ECO:0000256" key="9">
    <source>
        <dbReference type="ARBA" id="ARBA00022723"/>
    </source>
</evidence>
<dbReference type="NCBIfam" id="NF007960">
    <property type="entry name" value="PRK10680.1"/>
    <property type="match status" value="1"/>
</dbReference>